<evidence type="ECO:0000256" key="1">
    <source>
        <dbReference type="SAM" id="MobiDB-lite"/>
    </source>
</evidence>
<dbReference type="Proteomes" id="UP000550707">
    <property type="component" value="Unassembled WGS sequence"/>
</dbReference>
<dbReference type="AlphaFoldDB" id="A0A7J8CZC2"/>
<dbReference type="InParanoid" id="A0A7J8CZC2"/>
<feature type="compositionally biased region" description="Polar residues" evidence="1">
    <location>
        <begin position="52"/>
        <end position="62"/>
    </location>
</feature>
<evidence type="ECO:0000313" key="3">
    <source>
        <dbReference type="Proteomes" id="UP000550707"/>
    </source>
</evidence>
<name>A0A7J8CZC2_MOLMO</name>
<protein>
    <submittedName>
        <fullName evidence="2">Uncharacterized protein</fullName>
    </submittedName>
</protein>
<organism evidence="2 3">
    <name type="scientific">Molossus molossus</name>
    <name type="common">Pallas' mastiff bat</name>
    <name type="synonym">Vespertilio molossus</name>
    <dbReference type="NCBI Taxonomy" id="27622"/>
    <lineage>
        <taxon>Eukaryota</taxon>
        <taxon>Metazoa</taxon>
        <taxon>Chordata</taxon>
        <taxon>Craniata</taxon>
        <taxon>Vertebrata</taxon>
        <taxon>Euteleostomi</taxon>
        <taxon>Mammalia</taxon>
        <taxon>Eutheria</taxon>
        <taxon>Laurasiatheria</taxon>
        <taxon>Chiroptera</taxon>
        <taxon>Yangochiroptera</taxon>
        <taxon>Molossidae</taxon>
        <taxon>Molossus</taxon>
    </lineage>
</organism>
<reference evidence="2 3" key="1">
    <citation type="journal article" date="2020" name="Nature">
        <title>Six reference-quality genomes reveal evolution of bat adaptations.</title>
        <authorList>
            <person name="Jebb D."/>
            <person name="Huang Z."/>
            <person name="Pippel M."/>
            <person name="Hughes G.M."/>
            <person name="Lavrichenko K."/>
            <person name="Devanna P."/>
            <person name="Winkler S."/>
            <person name="Jermiin L.S."/>
            <person name="Skirmuntt E.C."/>
            <person name="Katzourakis A."/>
            <person name="Burkitt-Gray L."/>
            <person name="Ray D.A."/>
            <person name="Sullivan K.A.M."/>
            <person name="Roscito J.G."/>
            <person name="Kirilenko B.M."/>
            <person name="Davalos L.M."/>
            <person name="Corthals A.P."/>
            <person name="Power M.L."/>
            <person name="Jones G."/>
            <person name="Ransome R.D."/>
            <person name="Dechmann D.K.N."/>
            <person name="Locatelli A.G."/>
            <person name="Puechmaille S.J."/>
            <person name="Fedrigo O."/>
            <person name="Jarvis E.D."/>
            <person name="Hiller M."/>
            <person name="Vernes S.C."/>
            <person name="Myers E.W."/>
            <person name="Teeling E.C."/>
        </authorList>
    </citation>
    <scope>NUCLEOTIDE SEQUENCE [LARGE SCALE GENOMIC DNA]</scope>
    <source>
        <strain evidence="2">MMolMol1</strain>
        <tissue evidence="2">Muscle</tissue>
    </source>
</reference>
<keyword evidence="3" id="KW-1185">Reference proteome</keyword>
<accession>A0A7J8CZC2</accession>
<feature type="region of interest" description="Disordered" evidence="1">
    <location>
        <begin position="1"/>
        <end position="98"/>
    </location>
</feature>
<sequence length="251" mass="27293">MKTKVCTGAGRVGSPPWLEKPHNHPEESPSHQQVLGGSAPRWAGRLPPAQGGTDQPADSGTGSRKPEQREARSSTSSPSLCGVPKNQSRPQGMMMPRPRARCQAVRDCLRAPVERHGLASILWTVVRAQPGEDRRVWVPSNPVTTKWRQGLLWARLSEVARNLLTSELESAVPWRRDAVCSSLAKPQRTSALGREGSLGSVHALVGEDLWVGRRQWGRGERDLPAERIFLLGLGVGPRGVRSRPSPGCLSG</sequence>
<dbReference type="EMBL" id="JACASF010000019">
    <property type="protein sequence ID" value="KAF6416102.1"/>
    <property type="molecule type" value="Genomic_DNA"/>
</dbReference>
<feature type="compositionally biased region" description="Polar residues" evidence="1">
    <location>
        <begin position="73"/>
        <end position="90"/>
    </location>
</feature>
<proteinExistence type="predicted"/>
<comment type="caution">
    <text evidence="2">The sequence shown here is derived from an EMBL/GenBank/DDBJ whole genome shotgun (WGS) entry which is preliminary data.</text>
</comment>
<evidence type="ECO:0000313" key="2">
    <source>
        <dbReference type="EMBL" id="KAF6416102.1"/>
    </source>
</evidence>
<feature type="compositionally biased region" description="Basic and acidic residues" evidence="1">
    <location>
        <begin position="19"/>
        <end position="29"/>
    </location>
</feature>
<gene>
    <name evidence="2" type="ORF">HJG59_009424</name>
</gene>